<dbReference type="AlphaFoldDB" id="A0A540WCB9"/>
<evidence type="ECO:0000259" key="1">
    <source>
        <dbReference type="Pfam" id="PF00144"/>
    </source>
</evidence>
<dbReference type="PANTHER" id="PTHR46825:SF9">
    <property type="entry name" value="BETA-LACTAMASE-RELATED DOMAIN-CONTAINING PROTEIN"/>
    <property type="match status" value="1"/>
</dbReference>
<dbReference type="RefSeq" id="WP_141637066.1">
    <property type="nucleotide sequence ID" value="NZ_VIGB01000003.1"/>
</dbReference>
<organism evidence="2 3">
    <name type="scientific">Kitasatospora acidiphila</name>
    <dbReference type="NCBI Taxonomy" id="2567942"/>
    <lineage>
        <taxon>Bacteria</taxon>
        <taxon>Bacillati</taxon>
        <taxon>Actinomycetota</taxon>
        <taxon>Actinomycetes</taxon>
        <taxon>Kitasatosporales</taxon>
        <taxon>Streptomycetaceae</taxon>
        <taxon>Kitasatospora</taxon>
    </lineage>
</organism>
<dbReference type="InterPro" id="IPR050491">
    <property type="entry name" value="AmpC-like"/>
</dbReference>
<protein>
    <submittedName>
        <fullName evidence="2">Beta-lactamase family protein</fullName>
    </submittedName>
</protein>
<dbReference type="Proteomes" id="UP000319103">
    <property type="component" value="Unassembled WGS sequence"/>
</dbReference>
<dbReference type="SUPFAM" id="SSF56601">
    <property type="entry name" value="beta-lactamase/transpeptidase-like"/>
    <property type="match status" value="1"/>
</dbReference>
<feature type="domain" description="Beta-lactamase-related" evidence="1">
    <location>
        <begin position="11"/>
        <end position="301"/>
    </location>
</feature>
<reference evidence="2 3" key="1">
    <citation type="submission" date="2019-06" db="EMBL/GenBank/DDBJ databases">
        <title>Description of Kitasatospora acidophila sp. nov. isolated from pine grove soil, and reclassification of Streptomyces novaecaesareae to Kitasatospora novaeceasareae comb. nov.</title>
        <authorList>
            <person name="Kim M.J."/>
        </authorList>
    </citation>
    <scope>NUCLEOTIDE SEQUENCE [LARGE SCALE GENOMIC DNA]</scope>
    <source>
        <strain evidence="2 3">MMS16-CNU292</strain>
    </source>
</reference>
<dbReference type="InterPro" id="IPR001466">
    <property type="entry name" value="Beta-lactam-related"/>
</dbReference>
<proteinExistence type="predicted"/>
<gene>
    <name evidence="2" type="ORF">E6W39_36240</name>
</gene>
<sequence>MLDGLAEYCTKALGEHDCPSVSIAVARRGEVVLDRAYGWADIEGRRAATTTTAYAVASISKAVTATAVCAAADDGLFELDDPVPGPDGEPAPTVRQLLRHRGGVGAYYDFHYADTPRPIDSDRYQVRFREPGSGFEYANLGYHRLGRLLERVGGRSLGDCLRERVFEPLGMADTHLADRYPGSAPIARRYTPDGRAYPPVASSGTPAASSVWTTAADLARFGHLAPSLLRPETATAAVAAPPITEHAGYGLGWIVSTGYGPQIRSHGGGMGGVAAMLIAAPEQELSVAVLTNSTNKAARDAIVEHVMTELVPGYRTEQITPFAADPARPLALRAGSRWAGKIVTAEGELPIRMEILTEDQISFALGGEAVTAPAGAHAEIGLRAVAELQLPTADAQLNSPLLGLELNEVDGRLVGRAVACKASDRTGWLGNFLPHRCELDRV</sequence>
<dbReference type="InterPro" id="IPR012338">
    <property type="entry name" value="Beta-lactam/transpept-like"/>
</dbReference>
<keyword evidence="3" id="KW-1185">Reference proteome</keyword>
<evidence type="ECO:0000313" key="2">
    <source>
        <dbReference type="EMBL" id="TQF06653.1"/>
    </source>
</evidence>
<dbReference type="EMBL" id="VIGB01000003">
    <property type="protein sequence ID" value="TQF06653.1"/>
    <property type="molecule type" value="Genomic_DNA"/>
</dbReference>
<name>A0A540WCB9_9ACTN</name>
<dbReference type="OrthoDB" id="3863176at2"/>
<dbReference type="Gene3D" id="3.40.710.10">
    <property type="entry name" value="DD-peptidase/beta-lactamase superfamily"/>
    <property type="match status" value="1"/>
</dbReference>
<comment type="caution">
    <text evidence="2">The sequence shown here is derived from an EMBL/GenBank/DDBJ whole genome shotgun (WGS) entry which is preliminary data.</text>
</comment>
<dbReference type="PANTHER" id="PTHR46825">
    <property type="entry name" value="D-ALANYL-D-ALANINE-CARBOXYPEPTIDASE/ENDOPEPTIDASE AMPH"/>
    <property type="match status" value="1"/>
</dbReference>
<evidence type="ECO:0000313" key="3">
    <source>
        <dbReference type="Proteomes" id="UP000319103"/>
    </source>
</evidence>
<accession>A0A540WCB9</accession>
<dbReference type="Pfam" id="PF00144">
    <property type="entry name" value="Beta-lactamase"/>
    <property type="match status" value="1"/>
</dbReference>